<feature type="transmembrane region" description="Helical" evidence="7">
    <location>
        <begin position="118"/>
        <end position="139"/>
    </location>
</feature>
<evidence type="ECO:0000313" key="9">
    <source>
        <dbReference type="Proteomes" id="UP001596055"/>
    </source>
</evidence>
<reference evidence="9" key="1">
    <citation type="journal article" date="2019" name="Int. J. Syst. Evol. Microbiol.">
        <title>The Global Catalogue of Microorganisms (GCM) 10K type strain sequencing project: providing services to taxonomists for standard genome sequencing and annotation.</title>
        <authorList>
            <consortium name="The Broad Institute Genomics Platform"/>
            <consortium name="The Broad Institute Genome Sequencing Center for Infectious Disease"/>
            <person name="Wu L."/>
            <person name="Ma J."/>
        </authorList>
    </citation>
    <scope>NUCLEOTIDE SEQUENCE [LARGE SCALE GENOMIC DNA]</scope>
    <source>
        <strain evidence="9">CGMCC 4.1799</strain>
    </source>
</reference>
<comment type="similarity">
    <text evidence="2">Belongs to the DoxX family.</text>
</comment>
<accession>A0ABW0RL43</accession>
<proteinExistence type="inferred from homology"/>
<keyword evidence="9" id="KW-1185">Reference proteome</keyword>
<dbReference type="PANTHER" id="PTHR33452:SF1">
    <property type="entry name" value="INNER MEMBRANE PROTEIN YPHA-RELATED"/>
    <property type="match status" value="1"/>
</dbReference>
<organism evidence="8 9">
    <name type="scientific">Marinobacter koreensis</name>
    <dbReference type="NCBI Taxonomy" id="335974"/>
    <lineage>
        <taxon>Bacteria</taxon>
        <taxon>Pseudomonadati</taxon>
        <taxon>Pseudomonadota</taxon>
        <taxon>Gammaproteobacteria</taxon>
        <taxon>Pseudomonadales</taxon>
        <taxon>Marinobacteraceae</taxon>
        <taxon>Marinobacter</taxon>
    </lineage>
</organism>
<evidence type="ECO:0000256" key="1">
    <source>
        <dbReference type="ARBA" id="ARBA00004651"/>
    </source>
</evidence>
<protein>
    <submittedName>
        <fullName evidence="8">DoxX family protein</fullName>
    </submittedName>
</protein>
<keyword evidence="6 7" id="KW-0472">Membrane</keyword>
<dbReference type="PANTHER" id="PTHR33452">
    <property type="entry name" value="OXIDOREDUCTASE CATD-RELATED"/>
    <property type="match status" value="1"/>
</dbReference>
<sequence length="159" mass="16506">MNTRFAQTLFGSSGGLAALVLRVPVGLTLAAHGSQKLFAWFGGYGLEGTGQWMASIGLEPGYLMALMAGSAEFFGGLALALGLLTRPAALVVAFTMLVAIFSVHIQNGLFMANNGYEYALTLFVVSLSLAIQGGGRFALDNVLLERLGSGAGYRKPAAA</sequence>
<keyword evidence="4 7" id="KW-0812">Transmembrane</keyword>
<dbReference type="RefSeq" id="WP_248156370.1">
    <property type="nucleotide sequence ID" value="NZ_JAKZAJ010000002.1"/>
</dbReference>
<dbReference type="EMBL" id="JBHSNL010000001">
    <property type="protein sequence ID" value="MFC5545487.1"/>
    <property type="molecule type" value="Genomic_DNA"/>
</dbReference>
<dbReference type="InterPro" id="IPR051907">
    <property type="entry name" value="DoxX-like_oxidoreductase"/>
</dbReference>
<evidence type="ECO:0000256" key="7">
    <source>
        <dbReference type="SAM" id="Phobius"/>
    </source>
</evidence>
<evidence type="ECO:0000256" key="6">
    <source>
        <dbReference type="ARBA" id="ARBA00023136"/>
    </source>
</evidence>
<keyword evidence="3" id="KW-1003">Cell membrane</keyword>
<evidence type="ECO:0000256" key="2">
    <source>
        <dbReference type="ARBA" id="ARBA00006679"/>
    </source>
</evidence>
<evidence type="ECO:0000256" key="5">
    <source>
        <dbReference type="ARBA" id="ARBA00022989"/>
    </source>
</evidence>
<dbReference type="Proteomes" id="UP001596055">
    <property type="component" value="Unassembled WGS sequence"/>
</dbReference>
<feature type="transmembrane region" description="Helical" evidence="7">
    <location>
        <begin position="88"/>
        <end position="106"/>
    </location>
</feature>
<comment type="caution">
    <text evidence="8">The sequence shown here is derived from an EMBL/GenBank/DDBJ whole genome shotgun (WGS) entry which is preliminary data.</text>
</comment>
<evidence type="ECO:0000256" key="4">
    <source>
        <dbReference type="ARBA" id="ARBA00022692"/>
    </source>
</evidence>
<evidence type="ECO:0000313" key="8">
    <source>
        <dbReference type="EMBL" id="MFC5545487.1"/>
    </source>
</evidence>
<dbReference type="InterPro" id="IPR032808">
    <property type="entry name" value="DoxX"/>
</dbReference>
<evidence type="ECO:0000256" key="3">
    <source>
        <dbReference type="ARBA" id="ARBA00022475"/>
    </source>
</evidence>
<keyword evidence="5 7" id="KW-1133">Transmembrane helix</keyword>
<feature type="transmembrane region" description="Helical" evidence="7">
    <location>
        <begin position="62"/>
        <end position="81"/>
    </location>
</feature>
<dbReference type="Pfam" id="PF07681">
    <property type="entry name" value="DoxX"/>
    <property type="match status" value="1"/>
</dbReference>
<name>A0ABW0RL43_9GAMM</name>
<gene>
    <name evidence="8" type="ORF">ACFPQA_10500</name>
</gene>
<comment type="subcellular location">
    <subcellularLocation>
        <location evidence="1">Cell membrane</location>
        <topology evidence="1">Multi-pass membrane protein</topology>
    </subcellularLocation>
</comment>